<dbReference type="SUPFAM" id="SSF52540">
    <property type="entry name" value="P-loop containing nucleoside triphosphate hydrolases"/>
    <property type="match status" value="1"/>
</dbReference>
<reference evidence="15 16" key="1">
    <citation type="journal article" date="2017" name="Front. Microbiol.">
        <title>Genome of Ca. Pandoraea novymonadis, an Endosymbiotic Bacterium of the Trypanosomatid Novymonas esmeraldas.</title>
        <authorList>
            <person name="Kostygov A.Y."/>
            <person name="Butenko A."/>
            <person name="Nenarokova A."/>
            <person name="Tashyreva D."/>
            <person name="Flegontov P."/>
            <person name="Lukes J."/>
            <person name="Yurchenko V."/>
        </authorList>
    </citation>
    <scope>NUCLEOTIDE SEQUENCE [LARGE SCALE GENOMIC DNA]</scope>
    <source>
        <strain evidence="15 16">E262</strain>
    </source>
</reference>
<keyword evidence="5 12" id="KW-0067">ATP-binding</keyword>
<keyword evidence="6" id="KW-0238">DNA-binding</keyword>
<accession>A0ABX5FF03</accession>
<evidence type="ECO:0000256" key="2">
    <source>
        <dbReference type="ARBA" id="ARBA00022741"/>
    </source>
</evidence>
<evidence type="ECO:0000313" key="15">
    <source>
        <dbReference type="EMBL" id="PSB92295.1"/>
    </source>
</evidence>
<protein>
    <recommendedName>
        <fullName evidence="9">DNA 3'-5' helicase</fullName>
        <ecNumber evidence="9">5.6.2.4</ecNumber>
    </recommendedName>
    <alternativeName>
        <fullName evidence="10">DNA 3'-5' helicase II</fullName>
    </alternativeName>
</protein>
<gene>
    <name evidence="15" type="primary">uvrD</name>
    <name evidence="15" type="ORF">BZL35_00533</name>
</gene>
<dbReference type="CDD" id="cd17932">
    <property type="entry name" value="DEXQc_UvrD"/>
    <property type="match status" value="1"/>
</dbReference>
<evidence type="ECO:0000256" key="8">
    <source>
        <dbReference type="ARBA" id="ARBA00034617"/>
    </source>
</evidence>
<dbReference type="PROSITE" id="PS51198">
    <property type="entry name" value="UVRD_HELICASE_ATP_BIND"/>
    <property type="match status" value="1"/>
</dbReference>
<dbReference type="InterPro" id="IPR027417">
    <property type="entry name" value="P-loop_NTPase"/>
</dbReference>
<dbReference type="Pfam" id="PF13361">
    <property type="entry name" value="UvrD_C"/>
    <property type="match status" value="1"/>
</dbReference>
<keyword evidence="4 12" id="KW-0347">Helicase</keyword>
<evidence type="ECO:0000256" key="10">
    <source>
        <dbReference type="ARBA" id="ARBA00034923"/>
    </source>
</evidence>
<keyword evidence="3 12" id="KW-0378">Hydrolase</keyword>
<dbReference type="CDD" id="cd18807">
    <property type="entry name" value="SF1_C_UvrD"/>
    <property type="match status" value="1"/>
</dbReference>
<evidence type="ECO:0000256" key="4">
    <source>
        <dbReference type="ARBA" id="ARBA00022806"/>
    </source>
</evidence>
<keyword evidence="2 12" id="KW-0547">Nucleotide-binding</keyword>
<evidence type="ECO:0000313" key="16">
    <source>
        <dbReference type="Proteomes" id="UP000242660"/>
    </source>
</evidence>
<keyword evidence="16" id="KW-1185">Reference proteome</keyword>
<evidence type="ECO:0000256" key="5">
    <source>
        <dbReference type="ARBA" id="ARBA00022840"/>
    </source>
</evidence>
<dbReference type="Gene3D" id="1.10.486.10">
    <property type="entry name" value="PCRA, domain 4"/>
    <property type="match status" value="1"/>
</dbReference>
<dbReference type="PROSITE" id="PS51217">
    <property type="entry name" value="UVRD_HELICASE_CTER"/>
    <property type="match status" value="1"/>
</dbReference>
<dbReference type="Gene3D" id="3.40.50.300">
    <property type="entry name" value="P-loop containing nucleotide triphosphate hydrolases"/>
    <property type="match status" value="2"/>
</dbReference>
<evidence type="ECO:0000259" key="14">
    <source>
        <dbReference type="PROSITE" id="PS51217"/>
    </source>
</evidence>
<evidence type="ECO:0000256" key="12">
    <source>
        <dbReference type="PROSITE-ProRule" id="PRU00560"/>
    </source>
</evidence>
<evidence type="ECO:0000256" key="3">
    <source>
        <dbReference type="ARBA" id="ARBA00022801"/>
    </source>
</evidence>
<evidence type="ECO:0000256" key="1">
    <source>
        <dbReference type="ARBA" id="ARBA00009922"/>
    </source>
</evidence>
<sequence length="792" mass="89202">MPVPGNIPIYNRKLIIFDVAMSDLLINLNSEQLTAVTLPDEPALILAGAGSGKTRVLTTRIAWLIEQGKVSPMGILALTFTNKAAKELQIRLGTMLSISTRAIWIGTFHGLCNRMLRTHFRDAGLPEGFQILDKSDQLSAIKRMMKGVNIDEEKYLPKNLQNFINSAKEQGLRPNEVDVNNAFNKKLVELYLRYQDQCLREGVVDFGELLLRCFELLKHNEPLRIHYQSRFRHIFVDEFQDTNKLQYAWLKLLVGSRGVVFAVGDDDQSIYGFRGANVGNMSDFEREFCVQHLIKLEKNYRSHGNILDAANALISNNANRLGKNLRTDAGHGEPIRVFEALTDLQEASWLVDEIKLLIDQGLSRQEIAILYRSNVQSRVMEHALVGAGIPYRVYGGLRFFERQEVKHALAYLRLIQNQNDDTAFTRIVNFPTRGIGLRSLELLADAASLYQCSMYAAIAYMKGKASTNLGAFVKMIEKMCFEIENMTLPDAVRYVIESSGLIAHYQMEKEGHERVENLHELVHAAMVFVAEEGYGRDESARSFVLDARVTPGMSLVERVTDADDVDMTPMAGFLSHASLEAGDNQAEAGQDAVQLMTVHASKGLEFSTVFIAGLEEGLFPHENSTSESPDGLEEERRLMYVAITRAKARLYLSFTQSRMLHGQTRFNLKSRFLKEIPETLLKFIMPRGQAVSHRFFSSTGNRSDWDRDRFSRSKVLSHEVSTAMKIDQNLAERSRAADTGFKIGQSVFHAKFGQGKIIALEGSGSEARVQVRFYRHGMKWLALAVAKLQAID</sequence>
<evidence type="ECO:0000256" key="9">
    <source>
        <dbReference type="ARBA" id="ARBA00034808"/>
    </source>
</evidence>
<dbReference type="Gene3D" id="1.10.10.160">
    <property type="match status" value="1"/>
</dbReference>
<dbReference type="GO" id="GO:0004386">
    <property type="term" value="F:helicase activity"/>
    <property type="evidence" value="ECO:0007669"/>
    <property type="project" value="UniProtKB-KW"/>
</dbReference>
<dbReference type="Proteomes" id="UP000242660">
    <property type="component" value="Unassembled WGS sequence"/>
</dbReference>
<comment type="catalytic activity">
    <reaction evidence="11">
        <text>ATP + H2O = ADP + phosphate + H(+)</text>
        <dbReference type="Rhea" id="RHEA:13065"/>
        <dbReference type="ChEBI" id="CHEBI:15377"/>
        <dbReference type="ChEBI" id="CHEBI:15378"/>
        <dbReference type="ChEBI" id="CHEBI:30616"/>
        <dbReference type="ChEBI" id="CHEBI:43474"/>
        <dbReference type="ChEBI" id="CHEBI:456216"/>
        <dbReference type="EC" id="5.6.2.4"/>
    </reaction>
</comment>
<dbReference type="InterPro" id="IPR014016">
    <property type="entry name" value="UvrD-like_ATP-bd"/>
</dbReference>
<evidence type="ECO:0000256" key="6">
    <source>
        <dbReference type="ARBA" id="ARBA00023125"/>
    </source>
</evidence>
<evidence type="ECO:0000256" key="11">
    <source>
        <dbReference type="ARBA" id="ARBA00048988"/>
    </source>
</evidence>
<feature type="domain" description="UvrD-like helicase C-terminal" evidence="14">
    <location>
        <begin position="304"/>
        <end position="603"/>
    </location>
</feature>
<comment type="similarity">
    <text evidence="1">Belongs to the helicase family. UvrD subfamily.</text>
</comment>
<comment type="catalytic activity">
    <reaction evidence="8">
        <text>Couples ATP hydrolysis with the unwinding of duplex DNA by translocating in the 3'-5' direction.</text>
        <dbReference type="EC" id="5.6.2.4"/>
    </reaction>
</comment>
<dbReference type="InterPro" id="IPR013986">
    <property type="entry name" value="DExx_box_DNA_helicase_dom_sf"/>
</dbReference>
<dbReference type="InterPro" id="IPR000212">
    <property type="entry name" value="DNA_helicase_UvrD/REP"/>
</dbReference>
<dbReference type="Pfam" id="PF00580">
    <property type="entry name" value="UvrD-helicase"/>
    <property type="match status" value="1"/>
</dbReference>
<dbReference type="EC" id="5.6.2.4" evidence="9"/>
<evidence type="ECO:0000256" key="7">
    <source>
        <dbReference type="ARBA" id="ARBA00023235"/>
    </source>
</evidence>
<name>A0ABX5FF03_9BURK</name>
<comment type="caution">
    <text evidence="15">The sequence shown here is derived from an EMBL/GenBank/DDBJ whole genome shotgun (WGS) entry which is preliminary data.</text>
</comment>
<evidence type="ECO:0000259" key="13">
    <source>
        <dbReference type="PROSITE" id="PS51198"/>
    </source>
</evidence>
<dbReference type="PANTHER" id="PTHR11070">
    <property type="entry name" value="UVRD / RECB / PCRA DNA HELICASE FAMILY MEMBER"/>
    <property type="match status" value="1"/>
</dbReference>
<feature type="binding site" evidence="12">
    <location>
        <begin position="47"/>
        <end position="54"/>
    </location>
    <ligand>
        <name>ATP</name>
        <dbReference type="ChEBI" id="CHEBI:30616"/>
    </ligand>
</feature>
<dbReference type="PANTHER" id="PTHR11070:SF2">
    <property type="entry name" value="ATP-DEPENDENT DNA HELICASE SRS2"/>
    <property type="match status" value="1"/>
</dbReference>
<dbReference type="EMBL" id="MUHY01000001">
    <property type="protein sequence ID" value="PSB92295.1"/>
    <property type="molecule type" value="Genomic_DNA"/>
</dbReference>
<keyword evidence="7" id="KW-0413">Isomerase</keyword>
<dbReference type="Pfam" id="PF21196">
    <property type="entry name" value="PcrA_UvrD_tudor"/>
    <property type="match status" value="1"/>
</dbReference>
<dbReference type="InterPro" id="IPR014017">
    <property type="entry name" value="DNA_helicase_UvrD-like_C"/>
</dbReference>
<feature type="domain" description="UvrD-like helicase ATP-binding" evidence="13">
    <location>
        <begin position="26"/>
        <end position="303"/>
    </location>
</feature>
<organism evidence="15 16">
    <name type="scientific">Candidatus Pandoraea novymonadis</name>
    <dbReference type="NCBI Taxonomy" id="1808959"/>
    <lineage>
        <taxon>Bacteria</taxon>
        <taxon>Pseudomonadati</taxon>
        <taxon>Pseudomonadota</taxon>
        <taxon>Betaproteobacteria</taxon>
        <taxon>Burkholderiales</taxon>
        <taxon>Burkholderiaceae</taxon>
        <taxon>Pandoraea</taxon>
    </lineage>
</organism>
<proteinExistence type="inferred from homology"/>